<accession>A0ACB7JBA1</accession>
<evidence type="ECO:0000313" key="1">
    <source>
        <dbReference type="EMBL" id="KAG9227515.1"/>
    </source>
</evidence>
<organism evidence="1 2">
    <name type="scientific">Pleurotus cornucopiae</name>
    <name type="common">Cornucopia mushroom</name>
    <dbReference type="NCBI Taxonomy" id="5321"/>
    <lineage>
        <taxon>Eukaryota</taxon>
        <taxon>Fungi</taxon>
        <taxon>Dikarya</taxon>
        <taxon>Basidiomycota</taxon>
        <taxon>Agaricomycotina</taxon>
        <taxon>Agaricomycetes</taxon>
        <taxon>Agaricomycetidae</taxon>
        <taxon>Agaricales</taxon>
        <taxon>Pleurotineae</taxon>
        <taxon>Pleurotaceae</taxon>
        <taxon>Pleurotus</taxon>
    </lineage>
</organism>
<sequence length="255" mass="27269">MTTTGDVWHNFENDSVQSSTPLRPPPARTKSILRRVSQFLESPPAGSPPETVDAPPSTPIVIESPASESPNDSPRLSTIASNAPSGSSQSALNEASTTLGKRRQSRKKGKKRSSISLLKFEPRAVLENSGSVARDHLASERTFLAYVRTSLAIASTGVALIQLFKLAMNTDDPSLPSPVHVGRSLRPFAVPLGATMLVFGFVVLSTGTIRYFTIQKALTKGMFPIARFVMTGIAIALGIVIIIVFSLLVAERNAS</sequence>
<gene>
    <name evidence="1" type="ORF">CCMSSC00406_0000839</name>
</gene>
<keyword evidence="2" id="KW-1185">Reference proteome</keyword>
<proteinExistence type="predicted"/>
<reference evidence="1 2" key="1">
    <citation type="journal article" date="2021" name="Appl. Environ. Microbiol.">
        <title>Genetic linkage and physical mapping for an oyster mushroom Pleurotus cornucopiae and QTL analysis for the trait cap color.</title>
        <authorList>
            <person name="Zhang Y."/>
            <person name="Gao W."/>
            <person name="Sonnenberg A."/>
            <person name="Chen Q."/>
            <person name="Zhang J."/>
            <person name="Huang C."/>
        </authorList>
    </citation>
    <scope>NUCLEOTIDE SEQUENCE [LARGE SCALE GENOMIC DNA]</scope>
    <source>
        <strain evidence="1">CCMSSC00406</strain>
    </source>
</reference>
<name>A0ACB7JBA1_PLECO</name>
<dbReference type="Proteomes" id="UP000824881">
    <property type="component" value="Unassembled WGS sequence"/>
</dbReference>
<evidence type="ECO:0000313" key="2">
    <source>
        <dbReference type="Proteomes" id="UP000824881"/>
    </source>
</evidence>
<dbReference type="EMBL" id="WQMT02000001">
    <property type="protein sequence ID" value="KAG9227515.1"/>
    <property type="molecule type" value="Genomic_DNA"/>
</dbReference>
<protein>
    <submittedName>
        <fullName evidence="1">Uncharacterized protein</fullName>
    </submittedName>
</protein>
<comment type="caution">
    <text evidence="1">The sequence shown here is derived from an EMBL/GenBank/DDBJ whole genome shotgun (WGS) entry which is preliminary data.</text>
</comment>